<dbReference type="AlphaFoldDB" id="A0A0A8YCL4"/>
<sequence>MHQHIRLTTLSGMVVILSGVMSASNRENLFVKEPKRRPVLFLFIHSIISTL</sequence>
<evidence type="ECO:0000313" key="1">
    <source>
        <dbReference type="EMBL" id="JAD23260.1"/>
    </source>
</evidence>
<protein>
    <submittedName>
        <fullName evidence="1">Uncharacterized protein</fullName>
    </submittedName>
</protein>
<proteinExistence type="predicted"/>
<name>A0A0A8YCL4_ARUDO</name>
<reference evidence="1" key="2">
    <citation type="journal article" date="2015" name="Data Brief">
        <title>Shoot transcriptome of the giant reed, Arundo donax.</title>
        <authorList>
            <person name="Barrero R.A."/>
            <person name="Guerrero F.D."/>
            <person name="Moolhuijzen P."/>
            <person name="Goolsby J.A."/>
            <person name="Tidwell J."/>
            <person name="Bellgard S.E."/>
            <person name="Bellgard M.I."/>
        </authorList>
    </citation>
    <scope>NUCLEOTIDE SEQUENCE</scope>
    <source>
        <tissue evidence="1">Shoot tissue taken approximately 20 cm above the soil surface</tissue>
    </source>
</reference>
<organism evidence="1">
    <name type="scientific">Arundo donax</name>
    <name type="common">Giant reed</name>
    <name type="synonym">Donax arundinaceus</name>
    <dbReference type="NCBI Taxonomy" id="35708"/>
    <lineage>
        <taxon>Eukaryota</taxon>
        <taxon>Viridiplantae</taxon>
        <taxon>Streptophyta</taxon>
        <taxon>Embryophyta</taxon>
        <taxon>Tracheophyta</taxon>
        <taxon>Spermatophyta</taxon>
        <taxon>Magnoliopsida</taxon>
        <taxon>Liliopsida</taxon>
        <taxon>Poales</taxon>
        <taxon>Poaceae</taxon>
        <taxon>PACMAD clade</taxon>
        <taxon>Arundinoideae</taxon>
        <taxon>Arundineae</taxon>
        <taxon>Arundo</taxon>
    </lineage>
</organism>
<accession>A0A0A8YCL4</accession>
<reference evidence="1" key="1">
    <citation type="submission" date="2014-09" db="EMBL/GenBank/DDBJ databases">
        <authorList>
            <person name="Magalhaes I.L.F."/>
            <person name="Oliveira U."/>
            <person name="Santos F.R."/>
            <person name="Vidigal T.H.D.A."/>
            <person name="Brescovit A.D."/>
            <person name="Santos A.J."/>
        </authorList>
    </citation>
    <scope>NUCLEOTIDE SEQUENCE</scope>
    <source>
        <tissue evidence="1">Shoot tissue taken approximately 20 cm above the soil surface</tissue>
    </source>
</reference>
<dbReference type="EMBL" id="GBRH01274635">
    <property type="protein sequence ID" value="JAD23260.1"/>
    <property type="molecule type" value="Transcribed_RNA"/>
</dbReference>